<evidence type="ECO:0000259" key="2">
    <source>
        <dbReference type="Pfam" id="PF04937"/>
    </source>
</evidence>
<accession>A0A6P4BYB4</accession>
<dbReference type="AlphaFoldDB" id="A0A6P4BYB4"/>
<dbReference type="Proteomes" id="UP000515211">
    <property type="component" value="Chromosome 10"/>
</dbReference>
<dbReference type="InterPro" id="IPR008906">
    <property type="entry name" value="HATC_C_dom"/>
</dbReference>
<feature type="region of interest" description="Disordered" evidence="1">
    <location>
        <begin position="1"/>
        <end position="41"/>
    </location>
</feature>
<organism evidence="4 5">
    <name type="scientific">Arachis duranensis</name>
    <name type="common">Wild peanut</name>
    <dbReference type="NCBI Taxonomy" id="130453"/>
    <lineage>
        <taxon>Eukaryota</taxon>
        <taxon>Viridiplantae</taxon>
        <taxon>Streptophyta</taxon>
        <taxon>Embryophyta</taxon>
        <taxon>Tracheophyta</taxon>
        <taxon>Spermatophyta</taxon>
        <taxon>Magnoliopsida</taxon>
        <taxon>eudicotyledons</taxon>
        <taxon>Gunneridae</taxon>
        <taxon>Pentapetalae</taxon>
        <taxon>rosids</taxon>
        <taxon>fabids</taxon>
        <taxon>Fabales</taxon>
        <taxon>Fabaceae</taxon>
        <taxon>Papilionoideae</taxon>
        <taxon>50 kb inversion clade</taxon>
        <taxon>dalbergioids sensu lato</taxon>
        <taxon>Dalbergieae</taxon>
        <taxon>Pterocarpus clade</taxon>
        <taxon>Arachis</taxon>
    </lineage>
</organism>
<feature type="compositionally biased region" description="Polar residues" evidence="1">
    <location>
        <begin position="12"/>
        <end position="41"/>
    </location>
</feature>
<reference evidence="4" key="1">
    <citation type="journal article" date="2016" name="Nat. Genet.">
        <title>The genome sequences of Arachis duranensis and Arachis ipaensis, the diploid ancestors of cultivated peanut.</title>
        <authorList>
            <person name="Bertioli D.J."/>
            <person name="Cannon S.B."/>
            <person name="Froenicke L."/>
            <person name="Huang G."/>
            <person name="Farmer A.D."/>
            <person name="Cannon E.K."/>
            <person name="Liu X."/>
            <person name="Gao D."/>
            <person name="Clevenger J."/>
            <person name="Dash S."/>
            <person name="Ren L."/>
            <person name="Moretzsohn M.C."/>
            <person name="Shirasawa K."/>
            <person name="Huang W."/>
            <person name="Vidigal B."/>
            <person name="Abernathy B."/>
            <person name="Chu Y."/>
            <person name="Niederhuth C.E."/>
            <person name="Umale P."/>
            <person name="Araujo A.C."/>
            <person name="Kozik A."/>
            <person name="Kim K.D."/>
            <person name="Burow M.D."/>
            <person name="Varshney R.K."/>
            <person name="Wang X."/>
            <person name="Zhang X."/>
            <person name="Barkley N."/>
            <person name="Guimaraes P.M."/>
            <person name="Isobe S."/>
            <person name="Guo B."/>
            <person name="Liao B."/>
            <person name="Stalker H.T."/>
            <person name="Schmitz R.J."/>
            <person name="Scheffler B.E."/>
            <person name="Leal-Bertioli S.C."/>
            <person name="Xun X."/>
            <person name="Jackson S.A."/>
            <person name="Michelmore R."/>
            <person name="Ozias-Akins P."/>
        </authorList>
    </citation>
    <scope>NUCLEOTIDE SEQUENCE [LARGE SCALE GENOMIC DNA]</scope>
    <source>
        <strain evidence="4">cv. V14167</strain>
    </source>
</reference>
<dbReference type="RefSeq" id="XP_015945618.1">
    <property type="nucleotide sequence ID" value="XM_016090132.1"/>
</dbReference>
<keyword evidence="4" id="KW-1185">Reference proteome</keyword>
<proteinExistence type="predicted"/>
<evidence type="ECO:0000313" key="4">
    <source>
        <dbReference type="Proteomes" id="UP000515211"/>
    </source>
</evidence>
<feature type="domain" description="HAT C-terminal dimerisation" evidence="3">
    <location>
        <begin position="544"/>
        <end position="606"/>
    </location>
</feature>
<feature type="domain" description="DUF659" evidence="2">
    <location>
        <begin position="178"/>
        <end position="329"/>
    </location>
</feature>
<dbReference type="Pfam" id="PF05699">
    <property type="entry name" value="Dimer_Tnp_hAT"/>
    <property type="match status" value="1"/>
</dbReference>
<dbReference type="PANTHER" id="PTHR32166">
    <property type="entry name" value="OSJNBA0013A04.12 PROTEIN"/>
    <property type="match status" value="1"/>
</dbReference>
<dbReference type="GeneID" id="107470726"/>
<dbReference type="Pfam" id="PF04937">
    <property type="entry name" value="DUF659"/>
    <property type="match status" value="1"/>
</dbReference>
<dbReference type="GO" id="GO:0046983">
    <property type="term" value="F:protein dimerization activity"/>
    <property type="evidence" value="ECO:0007669"/>
    <property type="project" value="InterPro"/>
</dbReference>
<evidence type="ECO:0000313" key="5">
    <source>
        <dbReference type="RefSeq" id="XP_015945618.1"/>
    </source>
</evidence>
<dbReference type="SUPFAM" id="SSF53098">
    <property type="entry name" value="Ribonuclease H-like"/>
    <property type="match status" value="1"/>
</dbReference>
<feature type="compositionally biased region" description="Acidic residues" evidence="1">
    <location>
        <begin position="69"/>
        <end position="82"/>
    </location>
</feature>
<dbReference type="PANTHER" id="PTHR32166:SF121">
    <property type="entry name" value="DUF659 DOMAIN-CONTAINING PROTEIN"/>
    <property type="match status" value="1"/>
</dbReference>
<protein>
    <submittedName>
        <fullName evidence="5">Uncharacterized protein LOC107470726</fullName>
    </submittedName>
</protein>
<reference evidence="5" key="2">
    <citation type="submission" date="2025-08" db="UniProtKB">
        <authorList>
            <consortium name="RefSeq"/>
        </authorList>
    </citation>
    <scope>IDENTIFICATION</scope>
    <source>
        <tissue evidence="5">Whole plant</tissue>
    </source>
</reference>
<feature type="compositionally biased region" description="Basic and acidic residues" evidence="1">
    <location>
        <begin position="56"/>
        <end position="65"/>
    </location>
</feature>
<feature type="region of interest" description="Disordered" evidence="1">
    <location>
        <begin position="56"/>
        <end position="101"/>
    </location>
</feature>
<dbReference type="KEGG" id="adu:107470726"/>
<dbReference type="InterPro" id="IPR012337">
    <property type="entry name" value="RNaseH-like_sf"/>
</dbReference>
<evidence type="ECO:0000259" key="3">
    <source>
        <dbReference type="Pfam" id="PF05699"/>
    </source>
</evidence>
<sequence length="716" mass="81219">MGFVTEPASHSPMEQSQSNSQPQDNAAQNSQTGSSRGKSDSAWQYFTVRLLEENKKNKAEKRKFTSECYDVESEREAEEEGEAPNPVQPPAPATMGDKGKRRAIAATPIGSYFKERTTPGSQPALKSVLASKQVNHKVKLGLARWIIDARIPFNAIQSPYFQPALDGVAVIGPSFKGPSYDEMRVYLLADLKKECRLVVEGYRSSWKRTSCTLMADGWTDQRQHTLINFLVYCPAGMSFVKSVDASDMIKTVDTLFKLFAEVIEWVGSSNIVHVVTNNAANYVSAGKLIHEKYPKIFWSPCAAHCINLILKDIASISHIADLASRASKVTVFVYNHMIFLSWLRKRKDWKEIVRPGVTRFATVFITLKSIYDHKEDLQSLVIDKYFTSHKLSKSVNGKMVSSIILDSKFWEDCFTTVMLVGPLIKLLRLVDADEKPSLGIVYAGMQRAKINIKTMFRNRKSAYTPYTSILKMRWDKHLKRDLHATAYFLNPDYFYSEGFVEKANILRSLLDLFDIETLCDDSVAAIQEIQLYRDRKGSFGRESEWWRLHGGSAPNLQKMAIRLLHQTSSSSGCERNWSLFEQIHSKRRNRLEHQRLSDIVYVTYNLRLQSRMHRKKKNYDPIDIQSIDTVDFWVMPDESDPEFTNGDIEGIENLIYTDNAMPSYPTDGGDVELDMDFPNVADSSNTASFGGTFDDGGFGLPVYDGDVGTLNDNYDF</sequence>
<evidence type="ECO:0000256" key="1">
    <source>
        <dbReference type="SAM" id="MobiDB-lite"/>
    </source>
</evidence>
<gene>
    <name evidence="5" type="primary">LOC107470726</name>
</gene>
<name>A0A6P4BYB4_ARADU</name>
<dbReference type="InterPro" id="IPR007021">
    <property type="entry name" value="DUF659"/>
</dbReference>